<sequence length="265" mass="30985">MSAKSVLIIFLLIFFQGSARVLACVEPVRFEDTQEYTLYKSIEAESNSQDELFSKFAEVSELGVALFDFRKFVSNSEYMTFNDIGNLREKWIAGDSIVLQHFIMNILLMETEYIVSNEYTDFLEEILTNNKKNCWIDDEEFSIEFLKHLLRSSKYFPEIPPLEETVSFLRELSRNMGDNEILQNYFDLLRLGGFDMTKQELSKWSGRNSSDEFCSGVAHCIEQIRIEFENVKEENAKVTKRKMRKLECEVNYVNSFGNSVRIELC</sequence>
<accession>A0A0M6ZLA3</accession>
<dbReference type="RefSeq" id="WP_055121239.1">
    <property type="nucleotide sequence ID" value="NZ_CXWA01000014.1"/>
</dbReference>
<dbReference type="GeneID" id="97673226"/>
<feature type="coiled-coil region" evidence="1">
    <location>
        <begin position="221"/>
        <end position="249"/>
    </location>
</feature>
<keyword evidence="1" id="KW-0175">Coiled coil</keyword>
<protein>
    <submittedName>
        <fullName evidence="2">Uncharacterized protein</fullName>
    </submittedName>
</protein>
<gene>
    <name evidence="2" type="ORF">LA5096_05996</name>
</gene>
<reference evidence="3" key="1">
    <citation type="submission" date="2015-07" db="EMBL/GenBank/DDBJ databases">
        <authorList>
            <person name="Rodrigo-Torres Lidia"/>
            <person name="Arahal R.David."/>
        </authorList>
    </citation>
    <scope>NUCLEOTIDE SEQUENCE [LARGE SCALE GENOMIC DNA]</scope>
    <source>
        <strain evidence="3">CECT 5096</strain>
    </source>
</reference>
<dbReference type="AlphaFoldDB" id="A0A0M6ZLA3"/>
<proteinExistence type="predicted"/>
<name>A0A0M6ZLA3_9HYPH</name>
<keyword evidence="3" id="KW-1185">Reference proteome</keyword>
<dbReference type="EMBL" id="CXWC01000017">
    <property type="protein sequence ID" value="CTQ79070.1"/>
    <property type="molecule type" value="Genomic_DNA"/>
</dbReference>
<evidence type="ECO:0000313" key="2">
    <source>
        <dbReference type="EMBL" id="CTQ79070.1"/>
    </source>
</evidence>
<dbReference type="STRING" id="311410.LA5095_05746"/>
<dbReference type="Proteomes" id="UP000049983">
    <property type="component" value="Unassembled WGS sequence"/>
</dbReference>
<evidence type="ECO:0000256" key="1">
    <source>
        <dbReference type="SAM" id="Coils"/>
    </source>
</evidence>
<organism evidence="2 3">
    <name type="scientific">Roseibium album</name>
    <dbReference type="NCBI Taxonomy" id="311410"/>
    <lineage>
        <taxon>Bacteria</taxon>
        <taxon>Pseudomonadati</taxon>
        <taxon>Pseudomonadota</taxon>
        <taxon>Alphaproteobacteria</taxon>
        <taxon>Hyphomicrobiales</taxon>
        <taxon>Stappiaceae</taxon>
        <taxon>Roseibium</taxon>
    </lineage>
</organism>
<evidence type="ECO:0000313" key="3">
    <source>
        <dbReference type="Proteomes" id="UP000049983"/>
    </source>
</evidence>